<organism evidence="1 2">
    <name type="scientific">Pistacia integerrima</name>
    <dbReference type="NCBI Taxonomy" id="434235"/>
    <lineage>
        <taxon>Eukaryota</taxon>
        <taxon>Viridiplantae</taxon>
        <taxon>Streptophyta</taxon>
        <taxon>Embryophyta</taxon>
        <taxon>Tracheophyta</taxon>
        <taxon>Spermatophyta</taxon>
        <taxon>Magnoliopsida</taxon>
        <taxon>eudicotyledons</taxon>
        <taxon>Gunneridae</taxon>
        <taxon>Pentapetalae</taxon>
        <taxon>rosids</taxon>
        <taxon>malvids</taxon>
        <taxon>Sapindales</taxon>
        <taxon>Anacardiaceae</taxon>
        <taxon>Pistacia</taxon>
    </lineage>
</organism>
<evidence type="ECO:0000313" key="2">
    <source>
        <dbReference type="Proteomes" id="UP001163603"/>
    </source>
</evidence>
<dbReference type="Proteomes" id="UP001163603">
    <property type="component" value="Chromosome 5"/>
</dbReference>
<evidence type="ECO:0000313" key="1">
    <source>
        <dbReference type="EMBL" id="KAJ0039586.1"/>
    </source>
</evidence>
<reference evidence="2" key="1">
    <citation type="journal article" date="2023" name="G3 (Bethesda)">
        <title>Genome assembly and association tests identify interacting loci associated with vigor, precocity, and sex in interspecific pistachio rootstocks.</title>
        <authorList>
            <person name="Palmer W."/>
            <person name="Jacygrad E."/>
            <person name="Sagayaradj S."/>
            <person name="Cavanaugh K."/>
            <person name="Han R."/>
            <person name="Bertier L."/>
            <person name="Beede B."/>
            <person name="Kafkas S."/>
            <person name="Golino D."/>
            <person name="Preece J."/>
            <person name="Michelmore R."/>
        </authorList>
    </citation>
    <scope>NUCLEOTIDE SEQUENCE [LARGE SCALE GENOMIC DNA]</scope>
</reference>
<accession>A0ACC0YQP7</accession>
<dbReference type="EMBL" id="CM047740">
    <property type="protein sequence ID" value="KAJ0039586.1"/>
    <property type="molecule type" value="Genomic_DNA"/>
</dbReference>
<proteinExistence type="predicted"/>
<sequence length="118" mass="13930">MKVHLQTLRGEFEFLHMKESEMISNYFSRVQVVANHLKRNGEMLSNTHNGENSPLFGLKIEHIVATRGFQNWLINPNEFFLNRTENSVQRNSRIETESVYESNRLTSFIYKKKSFFGN</sequence>
<keyword evidence="2" id="KW-1185">Reference proteome</keyword>
<name>A0ACC0YQP7_9ROSI</name>
<comment type="caution">
    <text evidence="1">The sequence shown here is derived from an EMBL/GenBank/DDBJ whole genome shotgun (WGS) entry which is preliminary data.</text>
</comment>
<protein>
    <submittedName>
        <fullName evidence="1">Uncharacterized protein</fullName>
    </submittedName>
</protein>
<gene>
    <name evidence="1" type="ORF">Pint_27675</name>
</gene>